<dbReference type="GO" id="GO:0016747">
    <property type="term" value="F:acyltransferase activity, transferring groups other than amino-acyl groups"/>
    <property type="evidence" value="ECO:0007669"/>
    <property type="project" value="InterPro"/>
</dbReference>
<dbReference type="InterPro" id="IPR016181">
    <property type="entry name" value="Acyl_CoA_acyltransferase"/>
</dbReference>
<protein>
    <submittedName>
        <fullName evidence="2">GNAT family N-acetyltransferase</fullName>
    </submittedName>
</protein>
<dbReference type="PANTHER" id="PTHR43415:SF3">
    <property type="entry name" value="GNAT-FAMILY ACETYLTRANSFERASE"/>
    <property type="match status" value="1"/>
</dbReference>
<feature type="domain" description="N-acetyltransferase" evidence="1">
    <location>
        <begin position="6"/>
        <end position="163"/>
    </location>
</feature>
<accession>A0A8J6PMI1</accession>
<sequence>MKGFGIELKPLSEETLELVRKWRNDEQTSRFMQFREPITPEGQLAWFKSIEKAHYFVMYVGTVPVGLIDVKKIDEKKKTAEAGLLIGNADFVGTGIALGASVLLLDFAFGELQLHTITATISRLNSEAEQYNQLLGFVRKQSMTESFDTWELQQQDYMRQRKKLVTLLSSVL</sequence>
<dbReference type="RefSeq" id="WP_163491532.1">
    <property type="nucleotide sequence ID" value="NZ_JACVEL010000011.1"/>
</dbReference>
<dbReference type="AlphaFoldDB" id="A0A8J6PMI1"/>
<name>A0A8J6PMI1_9FLAO</name>
<dbReference type="PANTHER" id="PTHR43415">
    <property type="entry name" value="SPERMIDINE N(1)-ACETYLTRANSFERASE"/>
    <property type="match status" value="1"/>
</dbReference>
<dbReference type="Proteomes" id="UP000652681">
    <property type="component" value="Unassembled WGS sequence"/>
</dbReference>
<evidence type="ECO:0000313" key="3">
    <source>
        <dbReference type="Proteomes" id="UP000652681"/>
    </source>
</evidence>
<dbReference type="PROSITE" id="PS51186">
    <property type="entry name" value="GNAT"/>
    <property type="match status" value="1"/>
</dbReference>
<dbReference type="InterPro" id="IPR000182">
    <property type="entry name" value="GNAT_dom"/>
</dbReference>
<keyword evidence="3" id="KW-1185">Reference proteome</keyword>
<dbReference type="SUPFAM" id="SSF55729">
    <property type="entry name" value="Acyl-CoA N-acyltransferases (Nat)"/>
    <property type="match status" value="1"/>
</dbReference>
<comment type="caution">
    <text evidence="2">The sequence shown here is derived from an EMBL/GenBank/DDBJ whole genome shotgun (WGS) entry which is preliminary data.</text>
</comment>
<dbReference type="EMBL" id="JACVEL010000011">
    <property type="protein sequence ID" value="MBC9813575.1"/>
    <property type="molecule type" value="Genomic_DNA"/>
</dbReference>
<proteinExistence type="predicted"/>
<dbReference type="Gene3D" id="3.40.630.30">
    <property type="match status" value="1"/>
</dbReference>
<organism evidence="2 3">
    <name type="scientific">Taishania pollutisoli</name>
    <dbReference type="NCBI Taxonomy" id="2766479"/>
    <lineage>
        <taxon>Bacteria</taxon>
        <taxon>Pseudomonadati</taxon>
        <taxon>Bacteroidota</taxon>
        <taxon>Flavobacteriia</taxon>
        <taxon>Flavobacteriales</taxon>
        <taxon>Crocinitomicaceae</taxon>
        <taxon>Taishania</taxon>
    </lineage>
</organism>
<reference evidence="2" key="1">
    <citation type="submission" date="2020-09" db="EMBL/GenBank/DDBJ databases">
        <title>Taishania pollutisoli gen. nov., sp. nov., Isolated from Tetrabromobisphenol A-Contaminated Soil.</title>
        <authorList>
            <person name="Chen Q."/>
        </authorList>
    </citation>
    <scope>NUCLEOTIDE SEQUENCE</scope>
    <source>
        <strain evidence="2">CZZ-1</strain>
    </source>
</reference>
<evidence type="ECO:0000313" key="2">
    <source>
        <dbReference type="EMBL" id="MBC9813575.1"/>
    </source>
</evidence>
<evidence type="ECO:0000259" key="1">
    <source>
        <dbReference type="PROSITE" id="PS51186"/>
    </source>
</evidence>
<gene>
    <name evidence="2" type="ORF">H9Y05_13950</name>
</gene>
<dbReference type="Pfam" id="PF13302">
    <property type="entry name" value="Acetyltransf_3"/>
    <property type="match status" value="1"/>
</dbReference>